<dbReference type="Proteomes" id="UP000695022">
    <property type="component" value="Unplaced"/>
</dbReference>
<protein>
    <submittedName>
        <fullName evidence="6">Uncharacterized protein y4qI-like</fullName>
    </submittedName>
</protein>
<organism evidence="5 6">
    <name type="scientific">Priapulus caudatus</name>
    <name type="common">Priapulid worm</name>
    <dbReference type="NCBI Taxonomy" id="37621"/>
    <lineage>
        <taxon>Eukaryota</taxon>
        <taxon>Metazoa</taxon>
        <taxon>Ecdysozoa</taxon>
        <taxon>Scalidophora</taxon>
        <taxon>Priapulida</taxon>
        <taxon>Priapulimorpha</taxon>
        <taxon>Priapulimorphida</taxon>
        <taxon>Priapulidae</taxon>
        <taxon>Priapulus</taxon>
    </lineage>
</organism>
<evidence type="ECO:0000259" key="4">
    <source>
        <dbReference type="Pfam" id="PF13007"/>
    </source>
</evidence>
<evidence type="ECO:0000256" key="1">
    <source>
        <dbReference type="SAM" id="Coils"/>
    </source>
</evidence>
<evidence type="ECO:0000313" key="6">
    <source>
        <dbReference type="RefSeq" id="XP_014680335.1"/>
    </source>
</evidence>
<feature type="domain" description="Transposase IS66 zinc-finger binding" evidence="3">
    <location>
        <begin position="113"/>
        <end position="152"/>
    </location>
</feature>
<dbReference type="RefSeq" id="XP_014680335.1">
    <property type="nucleotide sequence ID" value="XM_014824849.1"/>
</dbReference>
<dbReference type="PANTHER" id="PTHR33678">
    <property type="entry name" value="BLL1576 PROTEIN"/>
    <property type="match status" value="1"/>
</dbReference>
<evidence type="ECO:0000259" key="2">
    <source>
        <dbReference type="Pfam" id="PF03050"/>
    </source>
</evidence>
<name>A0ABM1F7B4_PRICU</name>
<dbReference type="InterPro" id="IPR024474">
    <property type="entry name" value="Znf_dom_IS66"/>
</dbReference>
<dbReference type="PANTHER" id="PTHR33678:SF1">
    <property type="entry name" value="BLL1576 PROTEIN"/>
    <property type="match status" value="1"/>
</dbReference>
<accession>A0ABM1F7B4</accession>
<keyword evidence="5" id="KW-1185">Reference proteome</keyword>
<keyword evidence="1" id="KW-0175">Coiled coil</keyword>
<dbReference type="InterPro" id="IPR052344">
    <property type="entry name" value="Transposase-related"/>
</dbReference>
<dbReference type="GeneID" id="106820325"/>
<feature type="domain" description="Transposase IS66 central" evidence="2">
    <location>
        <begin position="175"/>
        <end position="456"/>
    </location>
</feature>
<dbReference type="Pfam" id="PF13005">
    <property type="entry name" value="zf-IS66"/>
    <property type="match status" value="1"/>
</dbReference>
<dbReference type="Pfam" id="PF03050">
    <property type="entry name" value="DDE_Tnp_IS66"/>
    <property type="match status" value="1"/>
</dbReference>
<feature type="domain" description="Transposase TnpC homeodomain" evidence="4">
    <location>
        <begin position="32"/>
        <end position="105"/>
    </location>
</feature>
<dbReference type="NCBIfam" id="NF033517">
    <property type="entry name" value="transpos_IS66"/>
    <property type="match status" value="1"/>
</dbReference>
<dbReference type="Pfam" id="PF13007">
    <property type="entry name" value="LZ_Tnp_IS66"/>
    <property type="match status" value="1"/>
</dbReference>
<dbReference type="InterPro" id="IPR024463">
    <property type="entry name" value="Transposase_TnpC_homeodom"/>
</dbReference>
<reference evidence="6" key="1">
    <citation type="submission" date="2025-08" db="UniProtKB">
        <authorList>
            <consortium name="RefSeq"/>
        </authorList>
    </citation>
    <scope>IDENTIFICATION</scope>
</reference>
<sequence>MLNHLDNRVTGQDLLQKKDQQIAALENQVALLAEQLAWLKRQLFGAKSERIVGDDQTLAFDFGAQPVEPQTPEVIEDIRYQRRKPTKKRGSDTITFPEDLPVQRIALDVTPEEKICPETGEPLVCIGEEVSRKLARKAEQFYIIEYVRPKYASRKHPDLGIRTASLPDAIIDRCPAEESLLAYVLNAKFADHLPLYRLVEILQRSQIRISRQTLSKWVLTLGAGLSPLYDAMKARVLGSGVVFVDESPIRLQVKGKGRCQQAYMWIYVGGGGGDPPYRFFEFRQNRSHVHPEQTLKDYQGLLHSDKYGAYEKLAKREGILWCPCMAHVRRKFVEAETGDPELRRQILRKIRYLFLLERVAWSRAPEERLRIRRTLEKPILDQLLGMIKDRLVTGKLLPKSKFHQALNYTLGLAPYFDNYLNHPEARLDNNVAERAVRPLTIGRKNWLFVGSEDGGRASATILSLVQTCRNLGQ</sequence>
<gene>
    <name evidence="6" type="primary">LOC106820325</name>
</gene>
<proteinExistence type="predicted"/>
<evidence type="ECO:0000313" key="5">
    <source>
        <dbReference type="Proteomes" id="UP000695022"/>
    </source>
</evidence>
<dbReference type="InterPro" id="IPR004291">
    <property type="entry name" value="Transposase_IS66_central"/>
</dbReference>
<evidence type="ECO:0000259" key="3">
    <source>
        <dbReference type="Pfam" id="PF13005"/>
    </source>
</evidence>
<feature type="coiled-coil region" evidence="1">
    <location>
        <begin position="15"/>
        <end position="42"/>
    </location>
</feature>